<feature type="transmembrane region" description="Helical" evidence="9">
    <location>
        <begin position="202"/>
        <end position="221"/>
    </location>
</feature>
<keyword evidence="4" id="KW-0808">Transferase</keyword>
<feature type="transmembrane region" description="Helical" evidence="9">
    <location>
        <begin position="227"/>
        <end position="249"/>
    </location>
</feature>
<keyword evidence="5" id="KW-0547">Nucleotide-binding</keyword>
<feature type="transmembrane region" description="Helical" evidence="9">
    <location>
        <begin position="93"/>
        <end position="113"/>
    </location>
</feature>
<dbReference type="InterPro" id="IPR011712">
    <property type="entry name" value="Sig_transdc_His_kin_sub3_dim/P"/>
</dbReference>
<dbReference type="PANTHER" id="PTHR24421">
    <property type="entry name" value="NITRATE/NITRITE SENSOR PROTEIN NARX-RELATED"/>
    <property type="match status" value="1"/>
</dbReference>
<evidence type="ECO:0000259" key="10">
    <source>
        <dbReference type="SMART" id="SM00387"/>
    </source>
</evidence>
<keyword evidence="9" id="KW-0812">Transmembrane</keyword>
<evidence type="ECO:0000256" key="9">
    <source>
        <dbReference type="SAM" id="Phobius"/>
    </source>
</evidence>
<evidence type="ECO:0000256" key="5">
    <source>
        <dbReference type="ARBA" id="ARBA00022741"/>
    </source>
</evidence>
<dbReference type="GO" id="GO:0046983">
    <property type="term" value="F:protein dimerization activity"/>
    <property type="evidence" value="ECO:0007669"/>
    <property type="project" value="InterPro"/>
</dbReference>
<keyword evidence="9" id="KW-1133">Transmembrane helix</keyword>
<dbReference type="GO" id="GO:0005524">
    <property type="term" value="F:ATP binding"/>
    <property type="evidence" value="ECO:0007669"/>
    <property type="project" value="UniProtKB-KW"/>
</dbReference>
<dbReference type="EMBL" id="JFBT01000001">
    <property type="protein sequence ID" value="EXG82076.1"/>
    <property type="molecule type" value="Genomic_DNA"/>
</dbReference>
<feature type="domain" description="Histidine kinase/HSP90-like ATPase" evidence="10">
    <location>
        <begin position="538"/>
        <end position="628"/>
    </location>
</feature>
<dbReference type="HOGENOM" id="CLU_021898_0_0_11"/>
<feature type="transmembrane region" description="Helical" evidence="9">
    <location>
        <begin position="166"/>
        <end position="190"/>
    </location>
</feature>
<evidence type="ECO:0000313" key="11">
    <source>
        <dbReference type="EMBL" id="EXG82076.1"/>
    </source>
</evidence>
<dbReference type="PATRIC" id="fig|927661.3.peg.3170"/>
<keyword evidence="3" id="KW-0597">Phosphoprotein</keyword>
<evidence type="ECO:0000256" key="6">
    <source>
        <dbReference type="ARBA" id="ARBA00022777"/>
    </source>
</evidence>
<name>A0A011AJ71_9ACTN</name>
<evidence type="ECO:0000256" key="7">
    <source>
        <dbReference type="ARBA" id="ARBA00022840"/>
    </source>
</evidence>
<feature type="transmembrane region" description="Helical" evidence="9">
    <location>
        <begin position="261"/>
        <end position="285"/>
    </location>
</feature>
<sequence>MPRIGPASFLGLNVVMSVVALLLSIGREEISDLIAYPLNAVALGLAGALVVGYQRSNPIGWVLSGMGFVAVFAEVTEGYGYHAAWPAAATLEWLANWTNQLGIVCTALVVLLFPTGRGLSRARRAGVWAGAIGLVLSAFGAAFSHASDQLFESAVNPHAIEGLEPVFVVGQGLFLVSLLGAIGSVILRFRRSTGVEHQQLKWVAYSLSLFAVVGPLAIIYFNDSALVRFAIALVVPTLPAAICIAILRYRLYDIDLIVSRTLAYGALTTLLAVAYLGMVWVLGAVAGGRSSWTTAGATAAVALAFRPLRGRLQGLVDRRFRRARYEALARVDTYLDDLRAGRAEPEALEALLRDVLEQPSIELRYLPPGATERAVNDDEFLVERAGVPVAIVAGGSGPLLREVVARAGLAIEIVRLRAEVTLRLAEVEASRARIVAAGYEERRRLERDLHDGAQQRLVSIGLALRNAQFALGDQAPVVRIIDAVVDELGVAIDELRELANGIRPAYLDDGLAVALRDLAERTPLPVEVHTTGERYPADVEATAYFVACEALANAVKHADAIGVTLSAEHADGELVMTIRDDGVGGARPADGTGLRGLHDRVAAQGGRMRVDSEPGAGTTVVAELPCAS</sequence>
<dbReference type="InterPro" id="IPR003594">
    <property type="entry name" value="HATPase_dom"/>
</dbReference>
<keyword evidence="8" id="KW-0902">Two-component regulatory system</keyword>
<evidence type="ECO:0000256" key="4">
    <source>
        <dbReference type="ARBA" id="ARBA00022679"/>
    </source>
</evidence>
<dbReference type="CDD" id="cd16917">
    <property type="entry name" value="HATPase_UhpB-NarQ-NarX-like"/>
    <property type="match status" value="1"/>
</dbReference>
<comment type="catalytic activity">
    <reaction evidence="1">
        <text>ATP + protein L-histidine = ADP + protein N-phospho-L-histidine.</text>
        <dbReference type="EC" id="2.7.13.3"/>
    </reaction>
</comment>
<dbReference type="Gene3D" id="3.30.565.10">
    <property type="entry name" value="Histidine kinase-like ATPase, C-terminal domain"/>
    <property type="match status" value="1"/>
</dbReference>
<feature type="transmembrane region" description="Helical" evidence="9">
    <location>
        <begin position="125"/>
        <end position="146"/>
    </location>
</feature>
<dbReference type="AlphaFoldDB" id="A0A011AJ71"/>
<dbReference type="GO" id="GO:0016020">
    <property type="term" value="C:membrane"/>
    <property type="evidence" value="ECO:0007669"/>
    <property type="project" value="InterPro"/>
</dbReference>
<dbReference type="SUPFAM" id="SSF55874">
    <property type="entry name" value="ATPase domain of HSP90 chaperone/DNA topoisomerase II/histidine kinase"/>
    <property type="match status" value="1"/>
</dbReference>
<evidence type="ECO:0000256" key="1">
    <source>
        <dbReference type="ARBA" id="ARBA00000085"/>
    </source>
</evidence>
<organism evidence="11 12">
    <name type="scientific">Cryptosporangium arvum DSM 44712</name>
    <dbReference type="NCBI Taxonomy" id="927661"/>
    <lineage>
        <taxon>Bacteria</taxon>
        <taxon>Bacillati</taxon>
        <taxon>Actinomycetota</taxon>
        <taxon>Actinomycetes</taxon>
        <taxon>Cryptosporangiales</taxon>
        <taxon>Cryptosporangiaceae</taxon>
        <taxon>Cryptosporangium</taxon>
    </lineage>
</organism>
<keyword evidence="12" id="KW-1185">Reference proteome</keyword>
<evidence type="ECO:0000256" key="3">
    <source>
        <dbReference type="ARBA" id="ARBA00022553"/>
    </source>
</evidence>
<comment type="caution">
    <text evidence="11">The sequence shown here is derived from an EMBL/GenBank/DDBJ whole genome shotgun (WGS) entry which is preliminary data.</text>
</comment>
<evidence type="ECO:0000256" key="2">
    <source>
        <dbReference type="ARBA" id="ARBA00012438"/>
    </source>
</evidence>
<dbReference type="InterPro" id="IPR036890">
    <property type="entry name" value="HATPase_C_sf"/>
</dbReference>
<dbReference type="Proteomes" id="UP000021053">
    <property type="component" value="Unassembled WGS sequence"/>
</dbReference>
<keyword evidence="9" id="KW-0472">Membrane</keyword>
<dbReference type="Pfam" id="PF07730">
    <property type="entry name" value="HisKA_3"/>
    <property type="match status" value="1"/>
</dbReference>
<evidence type="ECO:0000313" key="12">
    <source>
        <dbReference type="Proteomes" id="UP000021053"/>
    </source>
</evidence>
<keyword evidence="7" id="KW-0067">ATP-binding</keyword>
<dbReference type="Gene3D" id="1.20.5.1930">
    <property type="match status" value="1"/>
</dbReference>
<feature type="transmembrane region" description="Helical" evidence="9">
    <location>
        <begin position="33"/>
        <end position="53"/>
    </location>
</feature>
<dbReference type="RefSeq" id="WP_169745039.1">
    <property type="nucleotide sequence ID" value="NZ_KK073874.1"/>
</dbReference>
<dbReference type="Pfam" id="PF02518">
    <property type="entry name" value="HATPase_c"/>
    <property type="match status" value="1"/>
</dbReference>
<dbReference type="GO" id="GO:0000155">
    <property type="term" value="F:phosphorelay sensor kinase activity"/>
    <property type="evidence" value="ECO:0007669"/>
    <property type="project" value="InterPro"/>
</dbReference>
<keyword evidence="6 11" id="KW-0418">Kinase</keyword>
<feature type="transmembrane region" description="Helical" evidence="9">
    <location>
        <begin position="7"/>
        <end position="27"/>
    </location>
</feature>
<dbReference type="InterPro" id="IPR050482">
    <property type="entry name" value="Sensor_HK_TwoCompSys"/>
</dbReference>
<dbReference type="EC" id="2.7.13.3" evidence="2"/>
<proteinExistence type="predicted"/>
<dbReference type="PANTHER" id="PTHR24421:SF10">
    <property type="entry name" value="NITRATE_NITRITE SENSOR PROTEIN NARQ"/>
    <property type="match status" value="1"/>
</dbReference>
<evidence type="ECO:0000256" key="8">
    <source>
        <dbReference type="ARBA" id="ARBA00023012"/>
    </source>
</evidence>
<protein>
    <recommendedName>
        <fullName evidence="2">histidine kinase</fullName>
        <ecNumber evidence="2">2.7.13.3</ecNumber>
    </recommendedName>
</protein>
<dbReference type="SMART" id="SM00387">
    <property type="entry name" value="HATPase_c"/>
    <property type="match status" value="1"/>
</dbReference>
<accession>A0A011AJ71</accession>
<gene>
    <name evidence="11" type="ORF">CryarDRAFT_3214</name>
</gene>
<feature type="transmembrane region" description="Helical" evidence="9">
    <location>
        <begin position="60"/>
        <end position="81"/>
    </location>
</feature>
<reference evidence="11 12" key="1">
    <citation type="submission" date="2013-07" db="EMBL/GenBank/DDBJ databases">
        <authorList>
            <consortium name="DOE Joint Genome Institute"/>
            <person name="Eisen J."/>
            <person name="Huntemann M."/>
            <person name="Han J."/>
            <person name="Chen A."/>
            <person name="Kyrpides N."/>
            <person name="Mavromatis K."/>
            <person name="Markowitz V."/>
            <person name="Palaniappan K."/>
            <person name="Ivanova N."/>
            <person name="Schaumberg A."/>
            <person name="Pati A."/>
            <person name="Liolios K."/>
            <person name="Nordberg H.P."/>
            <person name="Cantor M.N."/>
            <person name="Hua S.X."/>
            <person name="Woyke T."/>
        </authorList>
    </citation>
    <scope>NUCLEOTIDE SEQUENCE [LARGE SCALE GENOMIC DNA]</scope>
    <source>
        <strain evidence="11 12">DSM 44712</strain>
    </source>
</reference>